<reference evidence="2" key="1">
    <citation type="journal article" date="2022" name="Int. J. Mol. Sci.">
        <title>Draft Genome of Tanacetum Coccineum: Genomic Comparison of Closely Related Tanacetum-Family Plants.</title>
        <authorList>
            <person name="Yamashiro T."/>
            <person name="Shiraishi A."/>
            <person name="Nakayama K."/>
            <person name="Satake H."/>
        </authorList>
    </citation>
    <scope>NUCLEOTIDE SEQUENCE</scope>
</reference>
<protein>
    <submittedName>
        <fullName evidence="2">Retrovirus-related pol polyprotein from transposon TNT 1-94</fullName>
    </submittedName>
</protein>
<dbReference type="InterPro" id="IPR013103">
    <property type="entry name" value="RVT_2"/>
</dbReference>
<gene>
    <name evidence="2" type="ORF">Tco_1031222</name>
</gene>
<keyword evidence="3" id="KW-1185">Reference proteome</keyword>
<evidence type="ECO:0000313" key="2">
    <source>
        <dbReference type="EMBL" id="GJT71936.1"/>
    </source>
</evidence>
<dbReference type="Proteomes" id="UP001151760">
    <property type="component" value="Unassembled WGS sequence"/>
</dbReference>
<proteinExistence type="predicted"/>
<comment type="caution">
    <text evidence="2">The sequence shown here is derived from an EMBL/GenBank/DDBJ whole genome shotgun (WGS) entry which is preliminary data.</text>
</comment>
<organism evidence="2 3">
    <name type="scientific">Tanacetum coccineum</name>
    <dbReference type="NCBI Taxonomy" id="301880"/>
    <lineage>
        <taxon>Eukaryota</taxon>
        <taxon>Viridiplantae</taxon>
        <taxon>Streptophyta</taxon>
        <taxon>Embryophyta</taxon>
        <taxon>Tracheophyta</taxon>
        <taxon>Spermatophyta</taxon>
        <taxon>Magnoliopsida</taxon>
        <taxon>eudicotyledons</taxon>
        <taxon>Gunneridae</taxon>
        <taxon>Pentapetalae</taxon>
        <taxon>asterids</taxon>
        <taxon>campanulids</taxon>
        <taxon>Asterales</taxon>
        <taxon>Asteraceae</taxon>
        <taxon>Asteroideae</taxon>
        <taxon>Anthemideae</taxon>
        <taxon>Anthemidinae</taxon>
        <taxon>Tanacetum</taxon>
    </lineage>
</organism>
<feature type="domain" description="Reverse transcriptase Ty1/copia-type" evidence="1">
    <location>
        <begin position="173"/>
        <end position="254"/>
    </location>
</feature>
<name>A0ABQ5G9S4_9ASTR</name>
<dbReference type="Pfam" id="PF07727">
    <property type="entry name" value="RVT_2"/>
    <property type="match status" value="1"/>
</dbReference>
<evidence type="ECO:0000313" key="3">
    <source>
        <dbReference type="Proteomes" id="UP001151760"/>
    </source>
</evidence>
<accession>A0ABQ5G9S4</accession>
<evidence type="ECO:0000259" key="1">
    <source>
        <dbReference type="Pfam" id="PF07727"/>
    </source>
</evidence>
<dbReference type="EMBL" id="BQNB010018210">
    <property type="protein sequence ID" value="GJT71936.1"/>
    <property type="molecule type" value="Genomic_DNA"/>
</dbReference>
<sequence>MGGDSTTMPNAAYTLCFQRQKGNVPKVRNTLYNSSYSIVDSDATKHDDGNLSLLCNFVEKYLGTVRFGKMKINLLQFLDIGDLVSRKSPIERFKLRQGLNHNLFSVWSLSSECGFGGCISKSTCFLEINTEKRLTTVIVELISIQFLFKKHLHQLHLSMAKASPSSMIRHQDLIKLKWLWKNKKDEDQTVIRNKARLVAKGYAQEEGIDFEESFAPVARLEAVRIFVAHAAHKSFPIYQMDVKTAFLNGPLKEEAKYTLEILKKHGMEKGQSIGTPMATKPKLDADLSGEPVDQTDYLQKPVTHVADIYRHRHMQSSDVKKQTGLHVIRRRPNNRRYRKLCSCNVDADTDLQDYGFDYNKYKPCIATLRHQAISMQPQCSTPYQAHPRLVSFHKGTWFEYGIINLYLSELNTNMADMFTKELPKISFHILSSKLVCSCLTPANWRF</sequence>
<reference evidence="2" key="2">
    <citation type="submission" date="2022-01" db="EMBL/GenBank/DDBJ databases">
        <authorList>
            <person name="Yamashiro T."/>
            <person name="Shiraishi A."/>
            <person name="Satake H."/>
            <person name="Nakayama K."/>
        </authorList>
    </citation>
    <scope>NUCLEOTIDE SEQUENCE</scope>
</reference>